<dbReference type="GO" id="GO:0036503">
    <property type="term" value="P:ERAD pathway"/>
    <property type="evidence" value="ECO:0007669"/>
    <property type="project" value="TreeGrafter"/>
</dbReference>
<protein>
    <submittedName>
        <fullName evidence="4">Uncharacterized protein</fullName>
    </submittedName>
</protein>
<keyword evidence="2" id="KW-0802">TPR repeat</keyword>
<evidence type="ECO:0000256" key="2">
    <source>
        <dbReference type="PROSITE-ProRule" id="PRU00339"/>
    </source>
</evidence>
<dbReference type="PANTHER" id="PTHR11102">
    <property type="entry name" value="SEL-1-LIKE PROTEIN"/>
    <property type="match status" value="1"/>
</dbReference>
<dbReference type="SMART" id="SM00028">
    <property type="entry name" value="TPR"/>
    <property type="match status" value="3"/>
</dbReference>
<dbReference type="PANTHER" id="PTHR11102:SF147">
    <property type="entry name" value="SEL1L ADAPTOR SUBUNIT OF ERAD E3 UBIQUITIN LIGASE"/>
    <property type="match status" value="1"/>
</dbReference>
<feature type="repeat" description="TPR" evidence="2">
    <location>
        <begin position="258"/>
        <end position="291"/>
    </location>
</feature>
<keyword evidence="3" id="KW-1185">Reference proteome</keyword>
<organism evidence="3 4">
    <name type="scientific">Panagrolaimus davidi</name>
    <dbReference type="NCBI Taxonomy" id="227884"/>
    <lineage>
        <taxon>Eukaryota</taxon>
        <taxon>Metazoa</taxon>
        <taxon>Ecdysozoa</taxon>
        <taxon>Nematoda</taxon>
        <taxon>Chromadorea</taxon>
        <taxon>Rhabditida</taxon>
        <taxon>Tylenchina</taxon>
        <taxon>Panagrolaimomorpha</taxon>
        <taxon>Panagrolaimoidea</taxon>
        <taxon>Panagrolaimidae</taxon>
        <taxon>Panagrolaimus</taxon>
    </lineage>
</organism>
<comment type="similarity">
    <text evidence="1">Belongs to the sel-1 family.</text>
</comment>
<dbReference type="InterPro" id="IPR006597">
    <property type="entry name" value="Sel1-like"/>
</dbReference>
<evidence type="ECO:0000313" key="4">
    <source>
        <dbReference type="WBParaSite" id="PDA_v2.g9190.t1"/>
    </source>
</evidence>
<sequence>MENNQQNNIINHCRILQLLGRGGDRFKDIFRERWLIYSKLNHDVFQWENNHISGSNLVKLCAPETSPEIKEKLKSGLIDLWDITATNSAINVVSKEIKKLGGKFNNKDDSYVNSLRKARNEITHNGKFELSNEEFLKQWDHLASILIKLGDYESDIKELKQSLMNIGQTADNPNSDSNEKSEFIKLRTMTKNVFKEKQYEEAIKIYNQMLQLSGNSPENQALIYSNKSAAYLSLKDEMSLKMAKRDAEMAINLWPCWWKGYFRLGRAETELKNFEEAEKAFLKATALNSQSKEVETELRAVQFENRTRYRNDHLNPSYHLQSYEEIYRSYSQQLGMPEKEIFKYFDKDVLNGEKWRFGHNGGNIDYVKAADYFEKAINKNKNIAPPSYAMLQLAEMYQRGEGVKRDYGKAFDLRMEVATSKIEKIPFLIADAQFRLGLMYSNGEHVKQNYNEAVKWFKKSVKFGHAAAANNLAACYSDGKGIEKSNEKAFQYFKIAAERGNTNAMLNLSTLYFSATGTGSILCTEEDKAEGIKWLRIASEKGNLIAQKKLEEYKTKPIDYGYSFEPDYGDPLDQKRFGNSVKEAAKKGSITAQKHMEIWKHLDNAMEAFKKKDFDKLVACVSKAIRMDVQIVSVNELFMPMIKKRIKTHLDDLETIKMMNVFKHWINFFDHFKAPASHYLKAYHYFNIDDDEKFMDSYEAGLAAEKKQLECFKPYKFLPKETIEKYYLALKEDINEKTVKSQKINTRLEQIKNDIKRKNLLLWQRKAFAEGNGRKDLFMHDPTPKISKKPISLKDLKKI</sequence>
<dbReference type="Pfam" id="PF13181">
    <property type="entry name" value="TPR_8"/>
    <property type="match status" value="1"/>
</dbReference>
<evidence type="ECO:0000256" key="1">
    <source>
        <dbReference type="ARBA" id="ARBA00038101"/>
    </source>
</evidence>
<evidence type="ECO:0000313" key="3">
    <source>
        <dbReference type="Proteomes" id="UP000887578"/>
    </source>
</evidence>
<dbReference type="PROSITE" id="PS50005">
    <property type="entry name" value="TPR"/>
    <property type="match status" value="1"/>
</dbReference>
<dbReference type="GO" id="GO:0005789">
    <property type="term" value="C:endoplasmic reticulum membrane"/>
    <property type="evidence" value="ECO:0007669"/>
    <property type="project" value="TreeGrafter"/>
</dbReference>
<proteinExistence type="inferred from homology"/>
<dbReference type="SUPFAM" id="SSF81901">
    <property type="entry name" value="HCP-like"/>
    <property type="match status" value="1"/>
</dbReference>
<name>A0A914QY08_9BILA</name>
<dbReference type="InterPro" id="IPR019734">
    <property type="entry name" value="TPR_rpt"/>
</dbReference>
<dbReference type="SUPFAM" id="SSF48452">
    <property type="entry name" value="TPR-like"/>
    <property type="match status" value="1"/>
</dbReference>
<dbReference type="InterPro" id="IPR011990">
    <property type="entry name" value="TPR-like_helical_dom_sf"/>
</dbReference>
<dbReference type="InterPro" id="IPR050767">
    <property type="entry name" value="Sel1_AlgK"/>
</dbReference>
<dbReference type="WBParaSite" id="PDA_v2.g9190.t1">
    <property type="protein sequence ID" value="PDA_v2.g9190.t1"/>
    <property type="gene ID" value="PDA_v2.g9190"/>
</dbReference>
<dbReference type="Pfam" id="PF08238">
    <property type="entry name" value="Sel1"/>
    <property type="match status" value="5"/>
</dbReference>
<accession>A0A914QY08</accession>
<dbReference type="AlphaFoldDB" id="A0A914QY08"/>
<dbReference type="Proteomes" id="UP000887578">
    <property type="component" value="Unplaced"/>
</dbReference>
<dbReference type="SMART" id="SM00671">
    <property type="entry name" value="SEL1"/>
    <property type="match status" value="4"/>
</dbReference>
<dbReference type="Gene3D" id="1.25.40.10">
    <property type="entry name" value="Tetratricopeptide repeat domain"/>
    <property type="match status" value="2"/>
</dbReference>
<reference evidence="4" key="1">
    <citation type="submission" date="2022-11" db="UniProtKB">
        <authorList>
            <consortium name="WormBaseParasite"/>
        </authorList>
    </citation>
    <scope>IDENTIFICATION</scope>
</reference>